<keyword evidence="8" id="KW-1185">Reference proteome</keyword>
<dbReference type="PROSITE" id="PS51257">
    <property type="entry name" value="PROKAR_LIPOPROTEIN"/>
    <property type="match status" value="1"/>
</dbReference>
<dbReference type="GO" id="GO:0043190">
    <property type="term" value="C:ATP-binding cassette (ABC) transporter complex"/>
    <property type="evidence" value="ECO:0007669"/>
    <property type="project" value="InterPro"/>
</dbReference>
<dbReference type="EMBL" id="CP017831">
    <property type="protein sequence ID" value="AOZ95179.1"/>
    <property type="molecule type" value="Genomic_DNA"/>
</dbReference>
<reference evidence="8" key="1">
    <citation type="submission" date="2016-10" db="EMBL/GenBank/DDBJ databases">
        <title>The complete genome sequence of the rumen bacterium Butyrivibrio hungatei MB2003.</title>
        <authorList>
            <person name="Palevich N."/>
            <person name="Kelly W.J."/>
            <person name="Leahy S.C."/>
            <person name="Altermann E."/>
            <person name="Rakonjac J."/>
            <person name="Attwood G.T."/>
        </authorList>
    </citation>
    <scope>NUCLEOTIDE SEQUENCE [LARGE SCALE GENOMIC DNA]</scope>
    <source>
        <strain evidence="8">MB2003</strain>
    </source>
</reference>
<feature type="chain" id="PRO_5009443951" evidence="5">
    <location>
        <begin position="25"/>
        <end position="637"/>
    </location>
</feature>
<feature type="domain" description="Solute-binding protein family 5" evidence="6">
    <location>
        <begin position="85"/>
        <end position="520"/>
    </location>
</feature>
<name>A0A1D9NY14_9FIRM</name>
<dbReference type="OrthoDB" id="9801912at2"/>
<dbReference type="InterPro" id="IPR030678">
    <property type="entry name" value="Peptide/Ni-bd"/>
</dbReference>
<accession>A0A1D9NY14</accession>
<proteinExistence type="inferred from homology"/>
<evidence type="ECO:0000256" key="4">
    <source>
        <dbReference type="ARBA" id="ARBA00022729"/>
    </source>
</evidence>
<organism evidence="7 8">
    <name type="scientific">Butyrivibrio hungatei</name>
    <dbReference type="NCBI Taxonomy" id="185008"/>
    <lineage>
        <taxon>Bacteria</taxon>
        <taxon>Bacillati</taxon>
        <taxon>Bacillota</taxon>
        <taxon>Clostridia</taxon>
        <taxon>Lachnospirales</taxon>
        <taxon>Lachnospiraceae</taxon>
        <taxon>Butyrivibrio</taxon>
    </lineage>
</organism>
<dbReference type="InterPro" id="IPR000914">
    <property type="entry name" value="SBP_5_dom"/>
</dbReference>
<dbReference type="InterPro" id="IPR039424">
    <property type="entry name" value="SBP_5"/>
</dbReference>
<evidence type="ECO:0000256" key="2">
    <source>
        <dbReference type="ARBA" id="ARBA00005695"/>
    </source>
</evidence>
<dbReference type="GO" id="GO:1904680">
    <property type="term" value="F:peptide transmembrane transporter activity"/>
    <property type="evidence" value="ECO:0007669"/>
    <property type="project" value="TreeGrafter"/>
</dbReference>
<evidence type="ECO:0000313" key="8">
    <source>
        <dbReference type="Proteomes" id="UP000179284"/>
    </source>
</evidence>
<dbReference type="Pfam" id="PF00496">
    <property type="entry name" value="SBP_bac_5"/>
    <property type="match status" value="1"/>
</dbReference>
<dbReference type="Gene3D" id="3.90.76.10">
    <property type="entry name" value="Dipeptide-binding Protein, Domain 1"/>
    <property type="match status" value="1"/>
</dbReference>
<protein>
    <submittedName>
        <fullName evidence="7">Nickel/peptide ABC transporter substrate-binding protein</fullName>
    </submittedName>
</protein>
<evidence type="ECO:0000256" key="3">
    <source>
        <dbReference type="ARBA" id="ARBA00022448"/>
    </source>
</evidence>
<evidence type="ECO:0000256" key="1">
    <source>
        <dbReference type="ARBA" id="ARBA00004196"/>
    </source>
</evidence>
<dbReference type="AlphaFoldDB" id="A0A1D9NY14"/>
<keyword evidence="3" id="KW-0813">Transport</keyword>
<evidence type="ECO:0000256" key="5">
    <source>
        <dbReference type="SAM" id="SignalP"/>
    </source>
</evidence>
<dbReference type="KEGG" id="bhu:bhn_I0143"/>
<dbReference type="PANTHER" id="PTHR30290:SF10">
    <property type="entry name" value="PERIPLASMIC OLIGOPEPTIDE-BINDING PROTEIN-RELATED"/>
    <property type="match status" value="1"/>
</dbReference>
<evidence type="ECO:0000259" key="6">
    <source>
        <dbReference type="Pfam" id="PF00496"/>
    </source>
</evidence>
<dbReference type="RefSeq" id="WP_071174994.1">
    <property type="nucleotide sequence ID" value="NZ_CP017831.1"/>
</dbReference>
<evidence type="ECO:0000313" key="7">
    <source>
        <dbReference type="EMBL" id="AOZ95179.1"/>
    </source>
</evidence>
<dbReference type="SUPFAM" id="SSF53850">
    <property type="entry name" value="Periplasmic binding protein-like II"/>
    <property type="match status" value="1"/>
</dbReference>
<sequence>MMKKSLKASALFMVMVLLLTGCYAKLPDIENHTLDDAYRSDAVVYNTLYASEVTNLNYLVTSSPVDTVITANVIDALVDYDNEGNIVPGLAESWECTEDMCTWVFHLRNGIKWVDYEGNVYGEVVADDWVAAAEYVNNAANETDCQYMYCTGSVVKGAQEYYDYTRSLLHPEEYDVKPKKVEPSDIGVMAYDDKTLIYKLDKPCPFFLSVLSYTSYLPVSRKYLKSSGTMFGKDYKNVLYNGAYILHYFQPLEKQILVKNPNYWDRDKVYIDRVENVYDSEAATIGVERYEEGLIDKAVVSADKLERYLSMRFHSDEIHGTIPDCSYSYFYVFNFAPSYNEENEPENWRKAVVNENFRKAIMCSIDREEALSVYEPYDPGKLVNNTVTPPGAISIDGKDYTKFGKLSYYSGRDSYNKNDARIYRDLAKRQLKEAGVTFPIKILMPYNPSVVGWKQEVFTIKKQLEHSLGTDFIEVVVEAGSDTGFLNAVQRSGKFSFMKCRWGADYEDPQTWTEPFEEEDDYSFWHQCEDEKVKEVCEIWEKQKDNASEITDNENLRFEAFAEAERLILDHAIVVPFSIMIGDGYVMDKINEFEREYSSYGMAKQRYKGCHLYEDSMDMEEYQKAYKEWAHIEDEEE</sequence>
<dbReference type="Proteomes" id="UP000179284">
    <property type="component" value="Chromosome I"/>
</dbReference>
<comment type="similarity">
    <text evidence="2">Belongs to the bacterial solute-binding protein 5 family.</text>
</comment>
<dbReference type="PANTHER" id="PTHR30290">
    <property type="entry name" value="PERIPLASMIC BINDING COMPONENT OF ABC TRANSPORTER"/>
    <property type="match status" value="1"/>
</dbReference>
<feature type="signal peptide" evidence="5">
    <location>
        <begin position="1"/>
        <end position="24"/>
    </location>
</feature>
<dbReference type="PIRSF" id="PIRSF002741">
    <property type="entry name" value="MppA"/>
    <property type="match status" value="1"/>
</dbReference>
<keyword evidence="4 5" id="KW-0732">Signal</keyword>
<dbReference type="GO" id="GO:0042597">
    <property type="term" value="C:periplasmic space"/>
    <property type="evidence" value="ECO:0007669"/>
    <property type="project" value="UniProtKB-ARBA"/>
</dbReference>
<dbReference type="GO" id="GO:0030313">
    <property type="term" value="C:cell envelope"/>
    <property type="evidence" value="ECO:0007669"/>
    <property type="project" value="UniProtKB-SubCell"/>
</dbReference>
<dbReference type="GO" id="GO:0015833">
    <property type="term" value="P:peptide transport"/>
    <property type="evidence" value="ECO:0007669"/>
    <property type="project" value="TreeGrafter"/>
</dbReference>
<gene>
    <name evidence="7" type="ORF">bhn_I0143</name>
</gene>
<dbReference type="Gene3D" id="3.10.105.10">
    <property type="entry name" value="Dipeptide-binding Protein, Domain 3"/>
    <property type="match status" value="1"/>
</dbReference>
<dbReference type="Gene3D" id="3.40.190.10">
    <property type="entry name" value="Periplasmic binding protein-like II"/>
    <property type="match status" value="1"/>
</dbReference>
<comment type="subcellular location">
    <subcellularLocation>
        <location evidence="1">Cell envelope</location>
    </subcellularLocation>
</comment>